<dbReference type="GO" id="GO:0003700">
    <property type="term" value="F:DNA-binding transcription factor activity"/>
    <property type="evidence" value="ECO:0007669"/>
    <property type="project" value="InterPro"/>
</dbReference>
<dbReference type="SUPFAM" id="SSF53850">
    <property type="entry name" value="Periplasmic binding protein-like II"/>
    <property type="match status" value="1"/>
</dbReference>
<dbReference type="PROSITE" id="PS50931">
    <property type="entry name" value="HTH_LYSR"/>
    <property type="match status" value="1"/>
</dbReference>
<evidence type="ECO:0000256" key="3">
    <source>
        <dbReference type="ARBA" id="ARBA00023125"/>
    </source>
</evidence>
<keyword evidence="7" id="KW-1185">Reference proteome</keyword>
<evidence type="ECO:0000256" key="2">
    <source>
        <dbReference type="ARBA" id="ARBA00023015"/>
    </source>
</evidence>
<dbReference type="GO" id="GO:0032993">
    <property type="term" value="C:protein-DNA complex"/>
    <property type="evidence" value="ECO:0007669"/>
    <property type="project" value="TreeGrafter"/>
</dbReference>
<dbReference type="SUPFAM" id="SSF46785">
    <property type="entry name" value="Winged helix' DNA-binding domain"/>
    <property type="match status" value="1"/>
</dbReference>
<dbReference type="PANTHER" id="PTHR30346">
    <property type="entry name" value="TRANSCRIPTIONAL DUAL REGULATOR HCAR-RELATED"/>
    <property type="match status" value="1"/>
</dbReference>
<feature type="domain" description="HTH lysR-type" evidence="5">
    <location>
        <begin position="1"/>
        <end position="58"/>
    </location>
</feature>
<dbReference type="EMBL" id="JAGSND010000004">
    <property type="protein sequence ID" value="MBR0597765.1"/>
    <property type="molecule type" value="Genomic_DNA"/>
</dbReference>
<dbReference type="AlphaFoldDB" id="A0A8J7W1Z9"/>
<keyword evidence="3" id="KW-0238">DNA-binding</keyword>
<name>A0A8J7W1Z9_9FIRM</name>
<evidence type="ECO:0000313" key="7">
    <source>
        <dbReference type="Proteomes" id="UP000675664"/>
    </source>
</evidence>
<dbReference type="InterPro" id="IPR000847">
    <property type="entry name" value="LysR_HTH_N"/>
</dbReference>
<dbReference type="Gene3D" id="3.40.190.10">
    <property type="entry name" value="Periplasmic binding protein-like II"/>
    <property type="match status" value="2"/>
</dbReference>
<reference evidence="6" key="1">
    <citation type="submission" date="2021-04" db="EMBL/GenBank/DDBJ databases">
        <title>Sinoanaerobacter chloroacetimidivorans sp. nov., an obligate anaerobic bacterium isolated from anaerobic sludge.</title>
        <authorList>
            <person name="Bao Y."/>
        </authorList>
    </citation>
    <scope>NUCLEOTIDE SEQUENCE</scope>
    <source>
        <strain evidence="6">BAD-6</strain>
    </source>
</reference>
<protein>
    <submittedName>
        <fullName evidence="6">LysR family transcriptional regulator</fullName>
    </submittedName>
</protein>
<dbReference type="PANTHER" id="PTHR30346:SF28">
    <property type="entry name" value="HTH-TYPE TRANSCRIPTIONAL REGULATOR CYNR"/>
    <property type="match status" value="1"/>
</dbReference>
<evidence type="ECO:0000256" key="1">
    <source>
        <dbReference type="ARBA" id="ARBA00009437"/>
    </source>
</evidence>
<dbReference type="Proteomes" id="UP000675664">
    <property type="component" value="Unassembled WGS sequence"/>
</dbReference>
<evidence type="ECO:0000313" key="6">
    <source>
        <dbReference type="EMBL" id="MBR0597765.1"/>
    </source>
</evidence>
<reference evidence="6" key="2">
    <citation type="submission" date="2021-04" db="EMBL/GenBank/DDBJ databases">
        <authorList>
            <person name="Liu J."/>
        </authorList>
    </citation>
    <scope>NUCLEOTIDE SEQUENCE</scope>
    <source>
        <strain evidence="6">BAD-6</strain>
    </source>
</reference>
<organism evidence="6 7">
    <name type="scientific">Sinanaerobacter chloroacetimidivorans</name>
    <dbReference type="NCBI Taxonomy" id="2818044"/>
    <lineage>
        <taxon>Bacteria</taxon>
        <taxon>Bacillati</taxon>
        <taxon>Bacillota</taxon>
        <taxon>Clostridia</taxon>
        <taxon>Peptostreptococcales</taxon>
        <taxon>Anaerovoracaceae</taxon>
        <taxon>Sinanaerobacter</taxon>
    </lineage>
</organism>
<dbReference type="Gene3D" id="1.10.10.10">
    <property type="entry name" value="Winged helix-like DNA-binding domain superfamily/Winged helix DNA-binding domain"/>
    <property type="match status" value="1"/>
</dbReference>
<evidence type="ECO:0000259" key="5">
    <source>
        <dbReference type="PROSITE" id="PS50931"/>
    </source>
</evidence>
<keyword evidence="2" id="KW-0805">Transcription regulation</keyword>
<sequence length="304" mass="34339">MDIETLLHFQYIAKYKNITKAAKHFYINQSTLSRQLIALEQELGVQLFIRDNKRLELTEAGVVFSRGCDLFIKHMEVIIRDTKSAGKGESGVLRVVTPGNFGNILHQSLDSFKKNFPDTQLLIELYNFSEITSAILYDIYDVGFTYDFATSDNDEIEQIPVAEDDFSIIVSSKIAKEPSEEHIAEIVKSLPLILPTYVEPPFIKLVMYELRTLGGMKNIDTIYLNTSDSVMLQISLGLGYGIVPTSLTHTKMSDDMLTFFPISGFSTKSKIMMLYKKSNPSKLVTSFVDIVKNISKFDTGSFPY</sequence>
<proteinExistence type="inferred from homology"/>
<dbReference type="InterPro" id="IPR036388">
    <property type="entry name" value="WH-like_DNA-bd_sf"/>
</dbReference>
<evidence type="ECO:0000256" key="4">
    <source>
        <dbReference type="ARBA" id="ARBA00023163"/>
    </source>
</evidence>
<comment type="caution">
    <text evidence="6">The sequence shown here is derived from an EMBL/GenBank/DDBJ whole genome shotgun (WGS) entry which is preliminary data.</text>
</comment>
<keyword evidence="4" id="KW-0804">Transcription</keyword>
<dbReference type="RefSeq" id="WP_227017897.1">
    <property type="nucleotide sequence ID" value="NZ_JAGSND010000004.1"/>
</dbReference>
<accession>A0A8J7W1Z9</accession>
<gene>
    <name evidence="6" type="ORF">KCX82_07770</name>
</gene>
<comment type="similarity">
    <text evidence="1">Belongs to the LysR transcriptional regulatory family.</text>
</comment>
<dbReference type="Pfam" id="PF00126">
    <property type="entry name" value="HTH_1"/>
    <property type="match status" value="1"/>
</dbReference>
<dbReference type="PRINTS" id="PR00039">
    <property type="entry name" value="HTHLYSR"/>
</dbReference>
<dbReference type="GO" id="GO:0003677">
    <property type="term" value="F:DNA binding"/>
    <property type="evidence" value="ECO:0007669"/>
    <property type="project" value="UniProtKB-KW"/>
</dbReference>
<dbReference type="InterPro" id="IPR005119">
    <property type="entry name" value="LysR_subst-bd"/>
</dbReference>
<dbReference type="Pfam" id="PF03466">
    <property type="entry name" value="LysR_substrate"/>
    <property type="match status" value="1"/>
</dbReference>
<dbReference type="InterPro" id="IPR036390">
    <property type="entry name" value="WH_DNA-bd_sf"/>
</dbReference>
<dbReference type="CDD" id="cd05466">
    <property type="entry name" value="PBP2_LTTR_substrate"/>
    <property type="match status" value="1"/>
</dbReference>